<dbReference type="GO" id="GO:0015966">
    <property type="term" value="P:diadenosine tetraphosphate biosynthetic process"/>
    <property type="evidence" value="ECO:0007669"/>
    <property type="project" value="UniProtKB-ARBA"/>
</dbReference>
<dbReference type="GO" id="GO:0006426">
    <property type="term" value="P:glycyl-tRNA aminoacylation"/>
    <property type="evidence" value="ECO:0007669"/>
    <property type="project" value="UniProtKB-UniRule"/>
</dbReference>
<dbReference type="GO" id="GO:0004820">
    <property type="term" value="F:glycine-tRNA ligase activity"/>
    <property type="evidence" value="ECO:0007669"/>
    <property type="project" value="UniProtKB-UniRule"/>
</dbReference>
<feature type="domain" description="Aminoacyl-transfer RNA synthetases class-II family profile" evidence="9">
    <location>
        <begin position="2"/>
        <end position="391"/>
    </location>
</feature>
<keyword evidence="3 8" id="KW-0436">Ligase</keyword>
<evidence type="ECO:0000256" key="4">
    <source>
        <dbReference type="ARBA" id="ARBA00022741"/>
    </source>
</evidence>
<dbReference type="GO" id="GO:0004081">
    <property type="term" value="F:bis(5'-nucleosyl)-tetraphosphatase (asymmetrical) activity"/>
    <property type="evidence" value="ECO:0007669"/>
    <property type="project" value="UniProtKB-ARBA"/>
</dbReference>
<sequence length="482" mass="56049">MDLMEKIVNLCKRRGFIFPGSEIYGGLANSWDYGPLGVELKNNIKNEWWKRFVRQRTDIVGIDAALMMNPKVWEASGHLKEFSDPLVECKSCHKRFRVDEYGDEGMKAKKENLPGFSNKSHLLSVRSKNDIACKNCGLKGTLTDFRMFNLMFKTFLGPSEDSASVVYLRPETAQAMFVDFKQVLETVRKRVPFGIAQVGKAFRNEITPGNFIFRTREFEQMEIEYFIRPPAGEEWKKYFDMWLEEMKNWLVNLGVDLKKIHFREIPEEERAHYSKRTVDIDYEFPFGQSELYGLAYRGDFDLKNHMEKSGQDLRYTDPDTGEKFVPHVIEPTWGVDRSVLVAMLEAYREEIVADSRGLDADSRGKRSNEEETRVVMKFPKWLAPIKVAILPLSKKEELIKIAKPLYEQLAKKFVCEYDETQSIGRRYRRQDEIGTPYCVTVDFETINDKAVTIRDRDTMKQERVEISALSKVLEQSIGFGNQ</sequence>
<comment type="caution">
    <text evidence="10">The sequence shown here is derived from an EMBL/GenBank/DDBJ whole genome shotgun (WGS) entry which is preliminary data.</text>
</comment>
<dbReference type="InterPro" id="IPR036621">
    <property type="entry name" value="Anticodon-bd_dom_sf"/>
</dbReference>
<evidence type="ECO:0000256" key="3">
    <source>
        <dbReference type="ARBA" id="ARBA00022598"/>
    </source>
</evidence>
<dbReference type="GO" id="GO:0005737">
    <property type="term" value="C:cytoplasm"/>
    <property type="evidence" value="ECO:0007669"/>
    <property type="project" value="UniProtKB-SubCell"/>
</dbReference>
<evidence type="ECO:0000256" key="8">
    <source>
        <dbReference type="HAMAP-Rule" id="MF_00253"/>
    </source>
</evidence>
<feature type="binding site" evidence="8">
    <location>
        <begin position="290"/>
        <end position="291"/>
    </location>
    <ligand>
        <name>ATP</name>
        <dbReference type="ChEBI" id="CHEBI:30616"/>
    </ligand>
</feature>
<evidence type="ECO:0000256" key="7">
    <source>
        <dbReference type="ARBA" id="ARBA00023146"/>
    </source>
</evidence>
<dbReference type="PROSITE" id="PS50862">
    <property type="entry name" value="AA_TRNA_LIGASE_II"/>
    <property type="match status" value="1"/>
</dbReference>
<gene>
    <name evidence="8" type="primary">glyQS</name>
    <name evidence="10" type="ORF">A3A16_00420</name>
</gene>
<dbReference type="NCBIfam" id="NF003211">
    <property type="entry name" value="PRK04173.1"/>
    <property type="match status" value="1"/>
</dbReference>
<comment type="function">
    <text evidence="8">Catalyzes the attachment of glycine to tRNA(Gly).</text>
</comment>
<evidence type="ECO:0000256" key="1">
    <source>
        <dbReference type="ARBA" id="ARBA00008226"/>
    </source>
</evidence>
<proteinExistence type="inferred from homology"/>
<dbReference type="CDD" id="cd00774">
    <property type="entry name" value="GlyRS-like_core"/>
    <property type="match status" value="1"/>
</dbReference>
<dbReference type="PANTHER" id="PTHR10745:SF8">
    <property type="entry name" value="DNA POLYMERASE SUBUNIT GAMMA-2, MITOCHONDRIAL"/>
    <property type="match status" value="1"/>
</dbReference>
<dbReference type="InterPro" id="IPR006195">
    <property type="entry name" value="aa-tRNA-synth_II"/>
</dbReference>
<keyword evidence="7 8" id="KW-0030">Aminoacyl-tRNA synthetase</keyword>
<evidence type="ECO:0000256" key="5">
    <source>
        <dbReference type="ARBA" id="ARBA00022840"/>
    </source>
</evidence>
<feature type="binding site" evidence="8">
    <location>
        <position position="97"/>
    </location>
    <ligand>
        <name>substrate</name>
    </ligand>
</feature>
<feature type="binding site" evidence="8">
    <location>
        <begin position="330"/>
        <end position="334"/>
    </location>
    <ligand>
        <name>substrate</name>
    </ligand>
</feature>
<dbReference type="GO" id="GO:0005524">
    <property type="term" value="F:ATP binding"/>
    <property type="evidence" value="ECO:0007669"/>
    <property type="project" value="UniProtKB-UniRule"/>
</dbReference>
<dbReference type="Pfam" id="PF00587">
    <property type="entry name" value="tRNA-synt_2b"/>
    <property type="match status" value="1"/>
</dbReference>
<dbReference type="EMBL" id="MHJJ01000014">
    <property type="protein sequence ID" value="OGY65151.1"/>
    <property type="molecule type" value="Genomic_DNA"/>
</dbReference>
<feature type="binding site" evidence="8">
    <location>
        <begin position="213"/>
        <end position="218"/>
    </location>
    <ligand>
        <name>ATP</name>
        <dbReference type="ChEBI" id="CHEBI:30616"/>
    </ligand>
</feature>
<feature type="binding site" evidence="8">
    <location>
        <begin position="218"/>
        <end position="222"/>
    </location>
    <ligand>
        <name>substrate</name>
    </ligand>
</feature>
<keyword evidence="4 8" id="KW-0547">Nucleotide-binding</keyword>
<comment type="subcellular location">
    <subcellularLocation>
        <location evidence="8">Cytoplasm</location>
    </subcellularLocation>
</comment>
<comment type="similarity">
    <text evidence="1 8">Belongs to the class-II aminoacyl-tRNA synthetase family.</text>
</comment>
<dbReference type="AlphaFoldDB" id="A0A1G1ZKW1"/>
<dbReference type="Proteomes" id="UP000177942">
    <property type="component" value="Unassembled WGS sequence"/>
</dbReference>
<dbReference type="InterPro" id="IPR045864">
    <property type="entry name" value="aa-tRNA-synth_II/BPL/LPL"/>
</dbReference>
<keyword evidence="6 8" id="KW-0648">Protein biosynthesis</keyword>
<evidence type="ECO:0000256" key="2">
    <source>
        <dbReference type="ARBA" id="ARBA00022490"/>
    </source>
</evidence>
<evidence type="ECO:0000256" key="6">
    <source>
        <dbReference type="ARBA" id="ARBA00022917"/>
    </source>
</evidence>
<evidence type="ECO:0000313" key="11">
    <source>
        <dbReference type="Proteomes" id="UP000177942"/>
    </source>
</evidence>
<keyword evidence="5 8" id="KW-0067">ATP-binding</keyword>
<dbReference type="NCBIfam" id="TIGR00389">
    <property type="entry name" value="glyS_dimeric"/>
    <property type="match status" value="1"/>
</dbReference>
<dbReference type="InterPro" id="IPR002315">
    <property type="entry name" value="tRNA-synt_gly"/>
</dbReference>
<name>A0A1G1ZKW1_9BACT</name>
<dbReference type="SUPFAM" id="SSF55681">
    <property type="entry name" value="Class II aaRS and biotin synthetases"/>
    <property type="match status" value="1"/>
</dbReference>
<feature type="binding site" evidence="8">
    <location>
        <begin position="203"/>
        <end position="205"/>
    </location>
    <ligand>
        <name>ATP</name>
        <dbReference type="ChEBI" id="CHEBI:30616"/>
    </ligand>
</feature>
<dbReference type="Gene3D" id="3.30.930.10">
    <property type="entry name" value="Bira Bifunctional Protein, Domain 2"/>
    <property type="match status" value="1"/>
</dbReference>
<dbReference type="GO" id="GO:1990742">
    <property type="term" value="C:microvesicle"/>
    <property type="evidence" value="ECO:0007669"/>
    <property type="project" value="UniProtKB-ARBA"/>
</dbReference>
<dbReference type="Gene3D" id="3.40.50.800">
    <property type="entry name" value="Anticodon-binding domain"/>
    <property type="match status" value="1"/>
</dbReference>
<evidence type="ECO:0000259" key="9">
    <source>
        <dbReference type="PROSITE" id="PS50862"/>
    </source>
</evidence>
<dbReference type="HAMAP" id="MF_00253_B">
    <property type="entry name" value="Gly_tRNA_synth_B"/>
    <property type="match status" value="1"/>
</dbReference>
<feature type="binding site" evidence="8">
    <location>
        <begin position="334"/>
        <end position="337"/>
    </location>
    <ligand>
        <name>ATP</name>
        <dbReference type="ChEBI" id="CHEBI:30616"/>
    </ligand>
</feature>
<dbReference type="SUPFAM" id="SSF52954">
    <property type="entry name" value="Class II aaRS ABD-related"/>
    <property type="match status" value="1"/>
</dbReference>
<dbReference type="InterPro" id="IPR004154">
    <property type="entry name" value="Anticodon-bd"/>
</dbReference>
<dbReference type="EC" id="6.1.1.14" evidence="8"/>
<protein>
    <recommendedName>
        <fullName evidence="8">Glycine--tRNA ligase</fullName>
        <ecNumber evidence="8">6.1.1.14</ecNumber>
    </recommendedName>
    <alternativeName>
        <fullName evidence="8">Glycyl-tRNA synthetase</fullName>
        <shortName evidence="8">GlyRS</shortName>
    </alternativeName>
</protein>
<dbReference type="PRINTS" id="PR01043">
    <property type="entry name" value="TRNASYNTHGLY"/>
</dbReference>
<dbReference type="Pfam" id="PF03129">
    <property type="entry name" value="HGTP_anticodon"/>
    <property type="match status" value="1"/>
</dbReference>
<organism evidence="10 11">
    <name type="scientific">Candidatus Harrisonbacteria bacterium RIFCSPLOWO2_01_FULL_44_18</name>
    <dbReference type="NCBI Taxonomy" id="1798407"/>
    <lineage>
        <taxon>Bacteria</taxon>
        <taxon>Candidatus Harrisoniibacteriota</taxon>
    </lineage>
</organism>
<dbReference type="STRING" id="1798407.A3A16_00420"/>
<evidence type="ECO:0000313" key="10">
    <source>
        <dbReference type="EMBL" id="OGY65151.1"/>
    </source>
</evidence>
<reference evidence="10 11" key="1">
    <citation type="journal article" date="2016" name="Nat. Commun.">
        <title>Thousands of microbial genomes shed light on interconnected biogeochemical processes in an aquifer system.</title>
        <authorList>
            <person name="Anantharaman K."/>
            <person name="Brown C.T."/>
            <person name="Hug L.A."/>
            <person name="Sharon I."/>
            <person name="Castelle C.J."/>
            <person name="Probst A.J."/>
            <person name="Thomas B.C."/>
            <person name="Singh A."/>
            <person name="Wilkins M.J."/>
            <person name="Karaoz U."/>
            <person name="Brodie E.L."/>
            <person name="Williams K.H."/>
            <person name="Hubbard S.S."/>
            <person name="Banfield J.F."/>
        </authorList>
    </citation>
    <scope>NUCLEOTIDE SEQUENCE [LARGE SCALE GENOMIC DNA]</scope>
</reference>
<dbReference type="GO" id="GO:0070062">
    <property type="term" value="C:extracellular exosome"/>
    <property type="evidence" value="ECO:0007669"/>
    <property type="project" value="UniProtKB-ARBA"/>
</dbReference>
<dbReference type="PANTHER" id="PTHR10745">
    <property type="entry name" value="GLYCYL-TRNA SYNTHETASE/DNA POLYMERASE SUBUNIT GAMMA-2"/>
    <property type="match status" value="1"/>
</dbReference>
<accession>A0A1G1ZKW1</accession>
<keyword evidence="2 8" id="KW-0963">Cytoplasm</keyword>
<dbReference type="CDD" id="cd00858">
    <property type="entry name" value="GlyRS_anticodon"/>
    <property type="match status" value="1"/>
</dbReference>
<dbReference type="InterPro" id="IPR027031">
    <property type="entry name" value="Gly-tRNA_synthase/POLG2"/>
</dbReference>
<dbReference type="FunFam" id="3.40.50.800:FF:000002">
    <property type="entry name" value="Glycine--tRNA ligase"/>
    <property type="match status" value="1"/>
</dbReference>
<dbReference type="InterPro" id="IPR033731">
    <property type="entry name" value="GlyRS-like_core"/>
</dbReference>
<dbReference type="InterPro" id="IPR002314">
    <property type="entry name" value="aa-tRNA-synt_IIb"/>
</dbReference>
<feature type="binding site" evidence="8">
    <location>
        <position position="171"/>
    </location>
    <ligand>
        <name>substrate</name>
    </ligand>
</feature>
<comment type="catalytic activity">
    <reaction evidence="8">
        <text>tRNA(Gly) + glycine + ATP = glycyl-tRNA(Gly) + AMP + diphosphate</text>
        <dbReference type="Rhea" id="RHEA:16013"/>
        <dbReference type="Rhea" id="RHEA-COMP:9664"/>
        <dbReference type="Rhea" id="RHEA-COMP:9683"/>
        <dbReference type="ChEBI" id="CHEBI:30616"/>
        <dbReference type="ChEBI" id="CHEBI:33019"/>
        <dbReference type="ChEBI" id="CHEBI:57305"/>
        <dbReference type="ChEBI" id="CHEBI:78442"/>
        <dbReference type="ChEBI" id="CHEBI:78522"/>
        <dbReference type="ChEBI" id="CHEBI:456215"/>
        <dbReference type="EC" id="6.1.1.14"/>
    </reaction>
</comment>
<dbReference type="InterPro" id="IPR022961">
    <property type="entry name" value="Gly_tRNA_ligase_bac"/>
</dbReference>
<comment type="subunit">
    <text evidence="8">Homodimer.</text>
</comment>